<organism evidence="4 5">
    <name type="scientific">Helianthus annuus</name>
    <name type="common">Common sunflower</name>
    <dbReference type="NCBI Taxonomy" id="4232"/>
    <lineage>
        <taxon>Eukaryota</taxon>
        <taxon>Viridiplantae</taxon>
        <taxon>Streptophyta</taxon>
        <taxon>Embryophyta</taxon>
        <taxon>Tracheophyta</taxon>
        <taxon>Spermatophyta</taxon>
        <taxon>Magnoliopsida</taxon>
        <taxon>eudicotyledons</taxon>
        <taxon>Gunneridae</taxon>
        <taxon>Pentapetalae</taxon>
        <taxon>asterids</taxon>
        <taxon>campanulids</taxon>
        <taxon>Asterales</taxon>
        <taxon>Asteraceae</taxon>
        <taxon>Asteroideae</taxon>
        <taxon>Heliantheae alliance</taxon>
        <taxon>Heliantheae</taxon>
        <taxon>Helianthus</taxon>
    </lineage>
</organism>
<dbReference type="Gene3D" id="1.20.58.90">
    <property type="match status" value="1"/>
</dbReference>
<dbReference type="InParanoid" id="A0A251VCF0"/>
<dbReference type="InterPro" id="IPR029057">
    <property type="entry name" value="PRTase-like"/>
</dbReference>
<keyword evidence="1" id="KW-0813">Transport</keyword>
<keyword evidence="5" id="KW-1185">Reference proteome</keyword>
<dbReference type="PANTHER" id="PTHR34949">
    <property type="entry name" value="OS05G0443700 PROTEIN"/>
    <property type="match status" value="1"/>
</dbReference>
<dbReference type="PANTHER" id="PTHR34949:SF3">
    <property type="entry name" value="OS08G0244100 PROTEIN"/>
    <property type="match status" value="1"/>
</dbReference>
<dbReference type="Proteomes" id="UP000215914">
    <property type="component" value="Chromosome 2"/>
</dbReference>
<evidence type="ECO:0000259" key="3">
    <source>
        <dbReference type="Pfam" id="PF09177"/>
    </source>
</evidence>
<keyword evidence="4" id="KW-0418">Kinase</keyword>
<evidence type="ECO:0000313" key="4">
    <source>
        <dbReference type="EMBL" id="OTG33278.1"/>
    </source>
</evidence>
<dbReference type="InterPro" id="IPR010989">
    <property type="entry name" value="SNARE"/>
</dbReference>
<evidence type="ECO:0000256" key="1">
    <source>
        <dbReference type="ARBA" id="ARBA00022927"/>
    </source>
</evidence>
<dbReference type="EMBL" id="CM007891">
    <property type="protein sequence ID" value="OTG33278.1"/>
    <property type="molecule type" value="Genomic_DNA"/>
</dbReference>
<proteinExistence type="predicted"/>
<gene>
    <name evidence="4" type="ORF">HannXRQ_Chr02g0032931</name>
</gene>
<feature type="domain" description="Syntaxin 6/10/61 N-terminal" evidence="3">
    <location>
        <begin position="56"/>
        <end position="109"/>
    </location>
</feature>
<dbReference type="AlphaFoldDB" id="A0A251VCF0"/>
<dbReference type="GO" id="GO:0012505">
    <property type="term" value="C:endomembrane system"/>
    <property type="evidence" value="ECO:0007669"/>
    <property type="project" value="UniProtKB-SubCell"/>
</dbReference>
<name>A0A251VCF0_HELAN</name>
<dbReference type="STRING" id="4232.A0A251VCF0"/>
<dbReference type="SUPFAM" id="SSF56112">
    <property type="entry name" value="Protein kinase-like (PK-like)"/>
    <property type="match status" value="1"/>
</dbReference>
<evidence type="ECO:0000313" key="5">
    <source>
        <dbReference type="Proteomes" id="UP000215914"/>
    </source>
</evidence>
<dbReference type="SUPFAM" id="SSF47661">
    <property type="entry name" value="t-snare proteins"/>
    <property type="match status" value="1"/>
</dbReference>
<reference evidence="5" key="1">
    <citation type="journal article" date="2017" name="Nature">
        <title>The sunflower genome provides insights into oil metabolism, flowering and Asterid evolution.</title>
        <authorList>
            <person name="Badouin H."/>
            <person name="Gouzy J."/>
            <person name="Grassa C.J."/>
            <person name="Murat F."/>
            <person name="Staton S.E."/>
            <person name="Cottret L."/>
            <person name="Lelandais-Briere C."/>
            <person name="Owens G.L."/>
            <person name="Carrere S."/>
            <person name="Mayjonade B."/>
            <person name="Legrand L."/>
            <person name="Gill N."/>
            <person name="Kane N.C."/>
            <person name="Bowers J.E."/>
            <person name="Hubner S."/>
            <person name="Bellec A."/>
            <person name="Berard A."/>
            <person name="Berges H."/>
            <person name="Blanchet N."/>
            <person name="Boniface M.C."/>
            <person name="Brunel D."/>
            <person name="Catrice O."/>
            <person name="Chaidir N."/>
            <person name="Claudel C."/>
            <person name="Donnadieu C."/>
            <person name="Faraut T."/>
            <person name="Fievet G."/>
            <person name="Helmstetter N."/>
            <person name="King M."/>
            <person name="Knapp S.J."/>
            <person name="Lai Z."/>
            <person name="Le Paslier M.C."/>
            <person name="Lippi Y."/>
            <person name="Lorenzon L."/>
            <person name="Mandel J.R."/>
            <person name="Marage G."/>
            <person name="Marchand G."/>
            <person name="Marquand E."/>
            <person name="Bret-Mestries E."/>
            <person name="Morien E."/>
            <person name="Nambeesan S."/>
            <person name="Nguyen T."/>
            <person name="Pegot-Espagnet P."/>
            <person name="Pouilly N."/>
            <person name="Raftis F."/>
            <person name="Sallet E."/>
            <person name="Schiex T."/>
            <person name="Thomas J."/>
            <person name="Vandecasteele C."/>
            <person name="Vares D."/>
            <person name="Vear F."/>
            <person name="Vautrin S."/>
            <person name="Crespi M."/>
            <person name="Mangin B."/>
            <person name="Burke J.M."/>
            <person name="Salse J."/>
            <person name="Munos S."/>
            <person name="Vincourt P."/>
            <person name="Rieseberg L.H."/>
            <person name="Langlade N.B."/>
        </authorList>
    </citation>
    <scope>NUCLEOTIDE SEQUENCE [LARGE SCALE GENOMIC DNA]</scope>
    <source>
        <strain evidence="5">cv. SF193</strain>
    </source>
</reference>
<dbReference type="InterPro" id="IPR015260">
    <property type="entry name" value="Syntaxin-6/10/61_N"/>
</dbReference>
<keyword evidence="1" id="KW-0653">Protein transport</keyword>
<comment type="subcellular location">
    <subcellularLocation>
        <location evidence="2">Endomembrane system</location>
        <topology evidence="2">Single-pass type IV membrane protein</topology>
    </subcellularLocation>
</comment>
<dbReference type="Gene3D" id="3.40.50.2020">
    <property type="match status" value="2"/>
</dbReference>
<dbReference type="GO" id="GO:0048193">
    <property type="term" value="P:Golgi vesicle transport"/>
    <property type="evidence" value="ECO:0007669"/>
    <property type="project" value="InterPro"/>
</dbReference>
<dbReference type="Gene3D" id="1.10.510.10">
    <property type="entry name" value="Transferase(Phosphotransferase) domain 1"/>
    <property type="match status" value="1"/>
</dbReference>
<protein>
    <submittedName>
        <fullName evidence="4">Putative t-SNARE, Protein kinase-like domain protein</fullName>
    </submittedName>
</protein>
<dbReference type="GO" id="GO:0016301">
    <property type="term" value="F:kinase activity"/>
    <property type="evidence" value="ECO:0007669"/>
    <property type="project" value="UniProtKB-KW"/>
</dbReference>
<dbReference type="Pfam" id="PF09177">
    <property type="entry name" value="STX6_10_61_N"/>
    <property type="match status" value="1"/>
</dbReference>
<keyword evidence="4" id="KW-0808">Transferase</keyword>
<evidence type="ECO:0000256" key="2">
    <source>
        <dbReference type="ARBA" id="ARBA00046280"/>
    </source>
</evidence>
<sequence>MRVDEKASEVEVEVLLAPPKLVYSKLILRFTTKLLVAVADKWDSHVLVMDKVAPQNWKSAYRTWVRQKKEGVKSVDLDELCRELQTALGTAKWQLDEFQSAVRLSYKNSVNDVRTTRHNNSFPQYHPRFPQEYLSSCWALRTDVQILCPILYSPIRSPRSSPLPHTSFLVIWPPERSIKKAAASFLPLLLLPIPSSPTSFVLQKIRYSGAGCCDWWTKRSKRVRTLELDRIRKSKSVIVCEPDGHNRLLVKYFSYNYTKNLIIKVFLIINLFLHPDLPPDKQQLDWNTRMKIAAGAAEGLEYLHNKARGLTELESILILFSAIERLLSGLFQEVIITNTIPVSEKNYLPQLTVLLVANLLGESIWRVHDDYPVEAPKKNVYFSKQTVMT</sequence>
<accession>A0A251VCF0</accession>
<dbReference type="GO" id="GO:0015031">
    <property type="term" value="P:protein transport"/>
    <property type="evidence" value="ECO:0007669"/>
    <property type="project" value="UniProtKB-KW"/>
</dbReference>
<dbReference type="GO" id="GO:0016020">
    <property type="term" value="C:membrane"/>
    <property type="evidence" value="ECO:0007669"/>
    <property type="project" value="InterPro"/>
</dbReference>
<dbReference type="InterPro" id="IPR011009">
    <property type="entry name" value="Kinase-like_dom_sf"/>
</dbReference>